<evidence type="ECO:0000259" key="11">
    <source>
        <dbReference type="PROSITE" id="PS00907"/>
    </source>
</evidence>
<dbReference type="SUPFAM" id="SSF51726">
    <property type="entry name" value="UROD/MetE-like"/>
    <property type="match status" value="1"/>
</dbReference>
<dbReference type="HAMAP" id="MF_00218">
    <property type="entry name" value="URO_D"/>
    <property type="match status" value="1"/>
</dbReference>
<evidence type="ECO:0000313" key="12">
    <source>
        <dbReference type="EMBL" id="UNM11913.1"/>
    </source>
</evidence>
<dbReference type="EMBL" id="CP071872">
    <property type="protein sequence ID" value="UNM11913.1"/>
    <property type="molecule type" value="Genomic_DNA"/>
</dbReference>
<dbReference type="PROSITE" id="PS00907">
    <property type="entry name" value="UROD_2"/>
    <property type="match status" value="1"/>
</dbReference>
<dbReference type="Pfam" id="PF01208">
    <property type="entry name" value="URO-D"/>
    <property type="match status" value="1"/>
</dbReference>
<dbReference type="NCBIfam" id="TIGR01464">
    <property type="entry name" value="hemE"/>
    <property type="match status" value="1"/>
</dbReference>
<reference evidence="12 13" key="1">
    <citation type="submission" date="2021-03" db="EMBL/GenBank/DDBJ databases">
        <title>Complete genome of Streptomyces formicae strain 1H-GS9 (DSM 100524).</title>
        <authorList>
            <person name="Atanasov K.E."/>
            <person name="Altabella T."/>
            <person name="Ferrer A."/>
        </authorList>
    </citation>
    <scope>NUCLEOTIDE SEQUENCE [LARGE SCALE GENOMIC DNA]</scope>
    <source>
        <strain evidence="12 13">1H-GS9</strain>
    </source>
</reference>
<dbReference type="CDD" id="cd00717">
    <property type="entry name" value="URO-D"/>
    <property type="match status" value="1"/>
</dbReference>
<protein>
    <recommendedName>
        <fullName evidence="3 7">Uroporphyrinogen decarboxylase</fullName>
        <shortName evidence="7">UPD</shortName>
        <shortName evidence="7">URO-D</shortName>
        <ecNumber evidence="3 7">4.1.1.37</ecNumber>
    </recommendedName>
</protein>
<keyword evidence="13" id="KW-1185">Reference proteome</keyword>
<dbReference type="InterPro" id="IPR000257">
    <property type="entry name" value="Uroporphyrinogen_deCOase"/>
</dbReference>
<sequence length="360" mass="38736">MSANDSPSGQQTETPATSAAYDSAFLKACRREPVPHTPVWFMRQAGRSLPEYLKVREGIPMLESCMQPELVTEITLQPVRRHKVDAAIYFSDIVVPLKAIGIDLDIKPGVGPVVAEPIRRREDLDRLRALTPDDVAYVTEAIGMLTGELGATPLIGFAGAPFTLASYLVEGGPSRNHEHTKALMYGDPQLWADLLDRLADITAAFLKVQIEAGASAVQLFDSWVGALAPSDYRRSVMPASAKVFRAVEGYGVPRIHFGVGTGELLGLMGEAGADVVGVDWRVPLDEAARRVGPGKALQGNLDPAVLFSTPEAVEAKTREVLDAAAGLEGHVFNLGHGVLPTTDPDALTRLVEYVHTRTAR</sequence>
<dbReference type="InterPro" id="IPR038071">
    <property type="entry name" value="UROD/MetE-like_sf"/>
</dbReference>
<feature type="binding site" evidence="7">
    <location>
        <position position="336"/>
    </location>
    <ligand>
        <name>substrate</name>
    </ligand>
</feature>
<dbReference type="Proteomes" id="UP000828924">
    <property type="component" value="Chromosome"/>
</dbReference>
<comment type="caution">
    <text evidence="7">Lacks conserved residue(s) required for the propagation of feature annotation.</text>
</comment>
<organism evidence="12 13">
    <name type="scientific">Streptomyces formicae</name>
    <dbReference type="NCBI Taxonomy" id="1616117"/>
    <lineage>
        <taxon>Bacteria</taxon>
        <taxon>Bacillati</taxon>
        <taxon>Actinomycetota</taxon>
        <taxon>Actinomycetes</taxon>
        <taxon>Kitasatosporales</taxon>
        <taxon>Streptomycetaceae</taxon>
        <taxon>Streptomyces</taxon>
    </lineage>
</organism>
<evidence type="ECO:0000256" key="5">
    <source>
        <dbReference type="ARBA" id="ARBA00023239"/>
    </source>
</evidence>
<comment type="subunit">
    <text evidence="7">Homodimer.</text>
</comment>
<evidence type="ECO:0000256" key="7">
    <source>
        <dbReference type="HAMAP-Rule" id="MF_00218"/>
    </source>
</evidence>
<dbReference type="Gene3D" id="3.20.20.210">
    <property type="match status" value="1"/>
</dbReference>
<evidence type="ECO:0000256" key="4">
    <source>
        <dbReference type="ARBA" id="ARBA00022793"/>
    </source>
</evidence>
<dbReference type="InterPro" id="IPR006361">
    <property type="entry name" value="Uroporphyrinogen_deCO2ase_HemE"/>
</dbReference>
<accession>A0ABY3WH49</accession>
<feature type="binding site" evidence="7">
    <location>
        <begin position="43"/>
        <end position="47"/>
    </location>
    <ligand>
        <name>substrate</name>
    </ligand>
</feature>
<evidence type="ECO:0000256" key="6">
    <source>
        <dbReference type="ARBA" id="ARBA00023244"/>
    </source>
</evidence>
<evidence type="ECO:0000259" key="10">
    <source>
        <dbReference type="PROSITE" id="PS00906"/>
    </source>
</evidence>
<evidence type="ECO:0000256" key="8">
    <source>
        <dbReference type="RuleBase" id="RU000554"/>
    </source>
</evidence>
<feature type="domain" description="Uroporphyrinogen decarboxylase (URO-D)" evidence="10">
    <location>
        <begin position="38"/>
        <end position="47"/>
    </location>
</feature>
<name>A0ABY3WH49_9ACTN</name>
<comment type="subcellular location">
    <subcellularLocation>
        <location evidence="7">Cytoplasm</location>
    </subcellularLocation>
</comment>
<dbReference type="PROSITE" id="PS00906">
    <property type="entry name" value="UROD_1"/>
    <property type="match status" value="1"/>
</dbReference>
<keyword evidence="5 7" id="KW-0456">Lyase</keyword>
<feature type="domain" description="Uroporphyrinogen decarboxylase (URO-D)" evidence="11">
    <location>
        <begin position="155"/>
        <end position="171"/>
    </location>
</feature>
<feature type="binding site" evidence="7">
    <location>
        <position position="167"/>
    </location>
    <ligand>
        <name>substrate</name>
    </ligand>
</feature>
<evidence type="ECO:0000256" key="3">
    <source>
        <dbReference type="ARBA" id="ARBA00012288"/>
    </source>
</evidence>
<keyword evidence="6 7" id="KW-0627">Porphyrin biosynthesis</keyword>
<evidence type="ECO:0000256" key="9">
    <source>
        <dbReference type="RuleBase" id="RU004169"/>
    </source>
</evidence>
<gene>
    <name evidence="7 12" type="primary">hemE</name>
    <name evidence="12" type="ORF">J4032_10480</name>
</gene>
<comment type="catalytic activity">
    <reaction evidence="7 8">
        <text>uroporphyrinogen III + 4 H(+) = coproporphyrinogen III + 4 CO2</text>
        <dbReference type="Rhea" id="RHEA:19865"/>
        <dbReference type="ChEBI" id="CHEBI:15378"/>
        <dbReference type="ChEBI" id="CHEBI:16526"/>
        <dbReference type="ChEBI" id="CHEBI:57308"/>
        <dbReference type="ChEBI" id="CHEBI:57309"/>
        <dbReference type="EC" id="4.1.1.37"/>
    </reaction>
</comment>
<dbReference type="PANTHER" id="PTHR21091:SF169">
    <property type="entry name" value="UROPORPHYRINOGEN DECARBOXYLASE"/>
    <property type="match status" value="1"/>
</dbReference>
<feature type="binding site" evidence="7">
    <location>
        <position position="92"/>
    </location>
    <ligand>
        <name>substrate</name>
    </ligand>
</feature>
<evidence type="ECO:0000256" key="1">
    <source>
        <dbReference type="ARBA" id="ARBA00004804"/>
    </source>
</evidence>
<keyword evidence="4 7" id="KW-0210">Decarboxylase</keyword>
<dbReference type="RefSeq" id="WP_242330501.1">
    <property type="nucleotide sequence ID" value="NZ_CP071872.1"/>
</dbReference>
<comment type="pathway">
    <text evidence="1 7 8">Porphyrin-containing compound metabolism; protoporphyrin-IX biosynthesis; coproporphyrinogen-III from 5-aminolevulinate: step 4/4.</text>
</comment>
<keyword evidence="7" id="KW-0963">Cytoplasm</keyword>
<proteinExistence type="inferred from homology"/>
<comment type="similarity">
    <text evidence="2 7 9">Belongs to the uroporphyrinogen decarboxylase family.</text>
</comment>
<evidence type="ECO:0000313" key="13">
    <source>
        <dbReference type="Proteomes" id="UP000828924"/>
    </source>
</evidence>
<feature type="binding site" evidence="7">
    <location>
        <position position="222"/>
    </location>
    <ligand>
        <name>substrate</name>
    </ligand>
</feature>
<feature type="site" description="Transition state stabilizer" evidence="7">
    <location>
        <position position="92"/>
    </location>
</feature>
<evidence type="ECO:0000256" key="2">
    <source>
        <dbReference type="ARBA" id="ARBA00009935"/>
    </source>
</evidence>
<dbReference type="EC" id="4.1.1.37" evidence="3 7"/>
<dbReference type="PANTHER" id="PTHR21091">
    <property type="entry name" value="METHYLTETRAHYDROFOLATE:HOMOCYSTEINE METHYLTRANSFERASE RELATED"/>
    <property type="match status" value="1"/>
</dbReference>
<comment type="function">
    <text evidence="7">Catalyzes the decarboxylation of four acetate groups of uroporphyrinogen-III to yield coproporphyrinogen-III.</text>
</comment>
<dbReference type="GO" id="GO:0004853">
    <property type="term" value="F:uroporphyrinogen decarboxylase activity"/>
    <property type="evidence" value="ECO:0007669"/>
    <property type="project" value="UniProtKB-EC"/>
</dbReference>